<keyword evidence="3 11" id="KW-1134">Transmembrane beta strand</keyword>
<dbReference type="Pfam" id="PF07715">
    <property type="entry name" value="Plug"/>
    <property type="match status" value="1"/>
</dbReference>
<dbReference type="InterPro" id="IPR000531">
    <property type="entry name" value="Beta-barrel_TonB"/>
</dbReference>
<evidence type="ECO:0000256" key="1">
    <source>
        <dbReference type="ARBA" id="ARBA00004571"/>
    </source>
</evidence>
<protein>
    <recommendedName>
        <fullName evidence="18">TonB-dependent receptor</fullName>
    </recommendedName>
</protein>
<keyword evidence="17" id="KW-1185">Reference proteome</keyword>
<feature type="domain" description="TonB-dependent receptor plug" evidence="15">
    <location>
        <begin position="55"/>
        <end position="161"/>
    </location>
</feature>
<evidence type="ECO:0000313" key="17">
    <source>
        <dbReference type="Proteomes" id="UP000238954"/>
    </source>
</evidence>
<evidence type="ECO:0000256" key="6">
    <source>
        <dbReference type="ARBA" id="ARBA00023004"/>
    </source>
</evidence>
<feature type="signal peptide" evidence="13">
    <location>
        <begin position="1"/>
        <end position="29"/>
    </location>
</feature>
<dbReference type="Proteomes" id="UP000238954">
    <property type="component" value="Chromosome"/>
</dbReference>
<dbReference type="PANTHER" id="PTHR32552">
    <property type="entry name" value="FERRICHROME IRON RECEPTOR-RELATED"/>
    <property type="match status" value="1"/>
</dbReference>
<evidence type="ECO:0000256" key="2">
    <source>
        <dbReference type="ARBA" id="ARBA00022448"/>
    </source>
</evidence>
<evidence type="ECO:0008006" key="18">
    <source>
        <dbReference type="Google" id="ProtNLM"/>
    </source>
</evidence>
<sequence>MKNHAFIFSLLASTCYVVPAAAQSTPTQAAAVPAGGSDDGSNDIIVTATKRETTLQDTPLAISALGSDALQQRNLTNLEALSGAVPNLSFNRYLGQARIGIRGLGNDASTPTAEGRVAYHVDGIYVSRNSVAMGTLFDVERVEVVRGPQGTLYGRNATAGAINVITKKPSDAAEGYAAAGFGNYNARTVDFAIGGGIAPTLSARVALQYVNRDGWGTNEVTGNDIDDENAYSGRLSLRWQPSDAADVIITADHHRESDSNYAAHYNGTSTEQTRDPYALAITYGGVFAQDPRNINSERDPRNRRKTSGVAIDATFDIGARWTFKSLSGYRFSQYVWDTDLDGTQISLAPYGQAERSNQYSQEFQLQYSSDRVEGVLGLYGFKENAYGEVYILVQSGLVPPTFLTQGYRVAGDAKTRAGAAFGEFKFKLTDRLSLIAGGRFSAEKKSIVDNYQFRRDQPYTAPVNGPHLPGIPILSAAGYPRSDSESWNSFTPKAGVTYQASDSLFLFATYNNGFKSGGFSPGVNQPAFKPEKVESYEIGERAKLFDGRLTLNATAFHFNYDDMQVSRVTGTVVTVDNASSAKVAGIEVETVLKPLDGVRLDFSGSYLDTEFGDFFPVTGGGNVKGNRLPSAPRWQGLVGLTLERDLSSTVHATLRGEAEYRSSQFFYPENTGRFREPGRAKFNLFLTVDLAEPDLTVSLYGRNLTDKLSWSAFRVGSPAYGAPVNGVIEAPRTFGIRIAKNFF</sequence>
<keyword evidence="5 11" id="KW-0812">Transmembrane</keyword>
<feature type="domain" description="TonB-dependent receptor-like beta-barrel" evidence="14">
    <location>
        <begin position="258"/>
        <end position="704"/>
    </location>
</feature>
<keyword evidence="7" id="KW-0406">Ion transport</keyword>
<name>A0A2S8B925_9SPHN</name>
<dbReference type="OrthoDB" id="7208812at2"/>
<dbReference type="SUPFAM" id="SSF56935">
    <property type="entry name" value="Porins"/>
    <property type="match status" value="1"/>
</dbReference>
<keyword evidence="4" id="KW-0410">Iron transport</keyword>
<dbReference type="InterPro" id="IPR012910">
    <property type="entry name" value="Plug_dom"/>
</dbReference>
<dbReference type="EMBL" id="PHFW01000002">
    <property type="protein sequence ID" value="PQM28826.1"/>
    <property type="molecule type" value="Genomic_DNA"/>
</dbReference>
<evidence type="ECO:0000256" key="3">
    <source>
        <dbReference type="ARBA" id="ARBA00022452"/>
    </source>
</evidence>
<dbReference type="InterPro" id="IPR039426">
    <property type="entry name" value="TonB-dep_rcpt-like"/>
</dbReference>
<evidence type="ECO:0000256" key="9">
    <source>
        <dbReference type="ARBA" id="ARBA00023136"/>
    </source>
</evidence>
<keyword evidence="9 11" id="KW-0472">Membrane</keyword>
<dbReference type="InterPro" id="IPR036942">
    <property type="entry name" value="Beta-barrel_TonB_sf"/>
</dbReference>
<evidence type="ECO:0000313" key="16">
    <source>
        <dbReference type="EMBL" id="PQM28826.1"/>
    </source>
</evidence>
<evidence type="ECO:0000256" key="8">
    <source>
        <dbReference type="ARBA" id="ARBA00023077"/>
    </source>
</evidence>
<keyword evidence="13" id="KW-0732">Signal</keyword>
<feature type="chain" id="PRO_5015567286" description="TonB-dependent receptor" evidence="13">
    <location>
        <begin position="30"/>
        <end position="743"/>
    </location>
</feature>
<evidence type="ECO:0000256" key="5">
    <source>
        <dbReference type="ARBA" id="ARBA00022692"/>
    </source>
</evidence>
<keyword evidence="10 11" id="KW-0998">Cell outer membrane</keyword>
<keyword evidence="2 11" id="KW-0813">Transport</keyword>
<evidence type="ECO:0000256" key="11">
    <source>
        <dbReference type="PROSITE-ProRule" id="PRU01360"/>
    </source>
</evidence>
<dbReference type="GO" id="GO:0006826">
    <property type="term" value="P:iron ion transport"/>
    <property type="evidence" value="ECO:0007669"/>
    <property type="project" value="UniProtKB-KW"/>
</dbReference>
<evidence type="ECO:0000259" key="14">
    <source>
        <dbReference type="Pfam" id="PF00593"/>
    </source>
</evidence>
<evidence type="ECO:0000256" key="12">
    <source>
        <dbReference type="RuleBase" id="RU003357"/>
    </source>
</evidence>
<dbReference type="CDD" id="cd01347">
    <property type="entry name" value="ligand_gated_channel"/>
    <property type="match status" value="1"/>
</dbReference>
<keyword evidence="8 12" id="KW-0798">TonB box</keyword>
<evidence type="ECO:0000256" key="7">
    <source>
        <dbReference type="ARBA" id="ARBA00023065"/>
    </source>
</evidence>
<keyword evidence="6" id="KW-0408">Iron</keyword>
<comment type="caution">
    <text evidence="16">The sequence shown here is derived from an EMBL/GenBank/DDBJ whole genome shotgun (WGS) entry which is preliminary data.</text>
</comment>
<evidence type="ECO:0000259" key="15">
    <source>
        <dbReference type="Pfam" id="PF07715"/>
    </source>
</evidence>
<organism evidence="16 17">
    <name type="scientific">Sphingopyxis lindanitolerans</name>
    <dbReference type="NCBI Taxonomy" id="2054227"/>
    <lineage>
        <taxon>Bacteria</taxon>
        <taxon>Pseudomonadati</taxon>
        <taxon>Pseudomonadota</taxon>
        <taxon>Alphaproteobacteria</taxon>
        <taxon>Sphingomonadales</taxon>
        <taxon>Sphingomonadaceae</taxon>
        <taxon>Sphingopyxis</taxon>
    </lineage>
</organism>
<comment type="similarity">
    <text evidence="11 12">Belongs to the TonB-dependent receptor family.</text>
</comment>
<accession>A0A2S8B925</accession>
<dbReference type="GO" id="GO:0009279">
    <property type="term" value="C:cell outer membrane"/>
    <property type="evidence" value="ECO:0007669"/>
    <property type="project" value="UniProtKB-SubCell"/>
</dbReference>
<dbReference type="RefSeq" id="WP_105998992.1">
    <property type="nucleotide sequence ID" value="NZ_CM009578.1"/>
</dbReference>
<dbReference type="PROSITE" id="PS52016">
    <property type="entry name" value="TONB_DEPENDENT_REC_3"/>
    <property type="match status" value="1"/>
</dbReference>
<proteinExistence type="inferred from homology"/>
<dbReference type="Gene3D" id="2.40.170.20">
    <property type="entry name" value="TonB-dependent receptor, beta-barrel domain"/>
    <property type="match status" value="1"/>
</dbReference>
<comment type="subcellular location">
    <subcellularLocation>
        <location evidence="1 11">Cell outer membrane</location>
        <topology evidence="1 11">Multi-pass membrane protein</topology>
    </subcellularLocation>
</comment>
<evidence type="ECO:0000256" key="13">
    <source>
        <dbReference type="SAM" id="SignalP"/>
    </source>
</evidence>
<evidence type="ECO:0000256" key="4">
    <source>
        <dbReference type="ARBA" id="ARBA00022496"/>
    </source>
</evidence>
<dbReference type="Pfam" id="PF00593">
    <property type="entry name" value="TonB_dep_Rec_b-barrel"/>
    <property type="match status" value="1"/>
</dbReference>
<gene>
    <name evidence="16" type="ORF">CVO77_10430</name>
</gene>
<reference evidence="17" key="1">
    <citation type="submission" date="2017-11" db="EMBL/GenBank/DDBJ databases">
        <title>The complete genome sequence of Sphingopyxis pomeranensis sp. nov. strain WS5A3p.</title>
        <authorList>
            <person name="Kaminski M.A."/>
        </authorList>
    </citation>
    <scope>NUCLEOTIDE SEQUENCE [LARGE SCALE GENOMIC DNA]</scope>
    <source>
        <strain evidence="17">WS5A3p</strain>
    </source>
</reference>
<evidence type="ECO:0000256" key="10">
    <source>
        <dbReference type="ARBA" id="ARBA00023237"/>
    </source>
</evidence>
<dbReference type="AlphaFoldDB" id="A0A2S8B925"/>
<dbReference type="PANTHER" id="PTHR32552:SF81">
    <property type="entry name" value="TONB-DEPENDENT OUTER MEMBRANE RECEPTOR"/>
    <property type="match status" value="1"/>
</dbReference>